<dbReference type="GO" id="GO:0003700">
    <property type="term" value="F:DNA-binding transcription factor activity"/>
    <property type="evidence" value="ECO:0007669"/>
    <property type="project" value="TreeGrafter"/>
</dbReference>
<dbReference type="EMBL" id="CP063145">
    <property type="protein sequence ID" value="QOR72994.1"/>
    <property type="molecule type" value="Genomic_DNA"/>
</dbReference>
<evidence type="ECO:0000313" key="5">
    <source>
        <dbReference type="Proteomes" id="UP000184335"/>
    </source>
</evidence>
<dbReference type="SMART" id="SM00530">
    <property type="entry name" value="HTH_XRE"/>
    <property type="match status" value="1"/>
</dbReference>
<dbReference type="Proteomes" id="UP000184335">
    <property type="component" value="Unassembled WGS sequence"/>
</dbReference>
<name>A0A1M6AJM8_9FLAO</name>
<evidence type="ECO:0000259" key="2">
    <source>
        <dbReference type="PROSITE" id="PS50943"/>
    </source>
</evidence>
<dbReference type="OrthoDB" id="337567at2"/>
<dbReference type="SUPFAM" id="SSF47413">
    <property type="entry name" value="lambda repressor-like DNA-binding domains"/>
    <property type="match status" value="1"/>
</dbReference>
<keyword evidence="5" id="KW-1185">Reference proteome</keyword>
<evidence type="ECO:0000313" key="4">
    <source>
        <dbReference type="EMBL" id="SHI36607.1"/>
    </source>
</evidence>
<reference evidence="4 5" key="1">
    <citation type="submission" date="2016-11" db="EMBL/GenBank/DDBJ databases">
        <authorList>
            <person name="Jaros S."/>
            <person name="Januszkiewicz K."/>
            <person name="Wedrychowicz H."/>
        </authorList>
    </citation>
    <scope>NUCLEOTIDE SEQUENCE [LARGE SCALE GENOMIC DNA]</scope>
    <source>
        <strain evidence="4 5">DSM 25479</strain>
    </source>
</reference>
<proteinExistence type="predicted"/>
<accession>A0A1M6AJM8</accession>
<organism evidence="4 5">
    <name type="scientific">Cruoricaptor ignavus</name>
    <dbReference type="NCBI Taxonomy" id="1118202"/>
    <lineage>
        <taxon>Bacteria</taxon>
        <taxon>Pseudomonadati</taxon>
        <taxon>Bacteroidota</taxon>
        <taxon>Flavobacteriia</taxon>
        <taxon>Flavobacteriales</taxon>
        <taxon>Weeksellaceae</taxon>
        <taxon>Cruoricaptor</taxon>
    </lineage>
</organism>
<dbReference type="InterPro" id="IPR010982">
    <property type="entry name" value="Lambda_DNA-bd_dom_sf"/>
</dbReference>
<dbReference type="STRING" id="1118202.SAMN05443429_101312"/>
<evidence type="ECO:0000313" key="3">
    <source>
        <dbReference type="EMBL" id="QOR72994.1"/>
    </source>
</evidence>
<dbReference type="Gene3D" id="1.10.260.40">
    <property type="entry name" value="lambda repressor-like DNA-binding domains"/>
    <property type="match status" value="1"/>
</dbReference>
<dbReference type="CDD" id="cd00093">
    <property type="entry name" value="HTH_XRE"/>
    <property type="match status" value="1"/>
</dbReference>
<feature type="domain" description="HTH cro/C1-type" evidence="2">
    <location>
        <begin position="50"/>
        <end position="104"/>
    </location>
</feature>
<dbReference type="PROSITE" id="PS50943">
    <property type="entry name" value="HTH_CROC1"/>
    <property type="match status" value="1"/>
</dbReference>
<keyword evidence="1" id="KW-0238">DNA-binding</keyword>
<dbReference type="EMBL" id="FQYI01000001">
    <property type="protein sequence ID" value="SHI36607.1"/>
    <property type="molecule type" value="Genomic_DNA"/>
</dbReference>
<dbReference type="InterPro" id="IPR001387">
    <property type="entry name" value="Cro/C1-type_HTH"/>
</dbReference>
<dbReference type="KEGG" id="civ:IMZ16_05440"/>
<evidence type="ECO:0000313" key="6">
    <source>
        <dbReference type="Proteomes" id="UP000593605"/>
    </source>
</evidence>
<dbReference type="RefSeq" id="WP_073177644.1">
    <property type="nucleotide sequence ID" value="NZ_CP063145.1"/>
</dbReference>
<dbReference type="Proteomes" id="UP000593605">
    <property type="component" value="Chromosome"/>
</dbReference>
<dbReference type="GO" id="GO:0003677">
    <property type="term" value="F:DNA binding"/>
    <property type="evidence" value="ECO:0007669"/>
    <property type="project" value="UniProtKB-KW"/>
</dbReference>
<dbReference type="PANTHER" id="PTHR46797">
    <property type="entry name" value="HTH-TYPE TRANSCRIPTIONAL REGULATOR"/>
    <property type="match status" value="1"/>
</dbReference>
<dbReference type="AlphaFoldDB" id="A0A1M6AJM8"/>
<sequence length="104" mass="12206">MDRPKIDWEKAKAECHDAGEWLESRHGKEGTPEREKFHADALSYYYGELIRETRKEQKLTQQQLADRVGKERAYIARIEQGKTDLQMSNFVQIINALGLRMQIL</sequence>
<evidence type="ECO:0000256" key="1">
    <source>
        <dbReference type="ARBA" id="ARBA00023125"/>
    </source>
</evidence>
<dbReference type="InterPro" id="IPR050807">
    <property type="entry name" value="TransReg_Diox_bact_type"/>
</dbReference>
<protein>
    <submittedName>
        <fullName evidence="3 4">Helix-turn-helix</fullName>
    </submittedName>
</protein>
<dbReference type="PANTHER" id="PTHR46797:SF1">
    <property type="entry name" value="METHYLPHOSPHONATE SYNTHASE"/>
    <property type="match status" value="1"/>
</dbReference>
<dbReference type="Pfam" id="PF01381">
    <property type="entry name" value="HTH_3"/>
    <property type="match status" value="1"/>
</dbReference>
<reference evidence="3 6" key="2">
    <citation type="submission" date="2020-10" db="EMBL/GenBank/DDBJ databases">
        <title>Complete genome of Cruoricapor ignavus strain M1214 isolated from the blood culture of a febrile patient.</title>
        <authorList>
            <person name="Guglielmino C.J.D."/>
        </authorList>
    </citation>
    <scope>NUCLEOTIDE SEQUENCE [LARGE SCALE GENOMIC DNA]</scope>
    <source>
        <strain evidence="3 6">M1214</strain>
    </source>
</reference>
<dbReference type="GO" id="GO:0005829">
    <property type="term" value="C:cytosol"/>
    <property type="evidence" value="ECO:0007669"/>
    <property type="project" value="TreeGrafter"/>
</dbReference>
<gene>
    <name evidence="3" type="ORF">IMZ16_05440</name>
    <name evidence="4" type="ORF">SAMN05443429_101312</name>
</gene>